<evidence type="ECO:0000256" key="1">
    <source>
        <dbReference type="SAM" id="MobiDB-lite"/>
    </source>
</evidence>
<evidence type="ECO:0000313" key="2">
    <source>
        <dbReference type="EMBL" id="KAF7345206.1"/>
    </source>
</evidence>
<protein>
    <submittedName>
        <fullName evidence="2">Uncharacterized protein</fullName>
    </submittedName>
</protein>
<dbReference type="Proteomes" id="UP000623467">
    <property type="component" value="Unassembled WGS sequence"/>
</dbReference>
<organism evidence="2 3">
    <name type="scientific">Mycena sanguinolenta</name>
    <dbReference type="NCBI Taxonomy" id="230812"/>
    <lineage>
        <taxon>Eukaryota</taxon>
        <taxon>Fungi</taxon>
        <taxon>Dikarya</taxon>
        <taxon>Basidiomycota</taxon>
        <taxon>Agaricomycotina</taxon>
        <taxon>Agaricomycetes</taxon>
        <taxon>Agaricomycetidae</taxon>
        <taxon>Agaricales</taxon>
        <taxon>Marasmiineae</taxon>
        <taxon>Mycenaceae</taxon>
        <taxon>Mycena</taxon>
    </lineage>
</organism>
<dbReference type="AlphaFoldDB" id="A0A8H7CR65"/>
<dbReference type="EMBL" id="JACAZH010000020">
    <property type="protein sequence ID" value="KAF7345206.1"/>
    <property type="molecule type" value="Genomic_DNA"/>
</dbReference>
<gene>
    <name evidence="2" type="ORF">MSAN_01897100</name>
</gene>
<accession>A0A8H7CR65</accession>
<keyword evidence="3" id="KW-1185">Reference proteome</keyword>
<reference evidence="2" key="1">
    <citation type="submission" date="2020-05" db="EMBL/GenBank/DDBJ databases">
        <title>Mycena genomes resolve the evolution of fungal bioluminescence.</title>
        <authorList>
            <person name="Tsai I.J."/>
        </authorList>
    </citation>
    <scope>NUCLEOTIDE SEQUENCE</scope>
    <source>
        <strain evidence="2">160909Yilan</strain>
    </source>
</reference>
<feature type="region of interest" description="Disordered" evidence="1">
    <location>
        <begin position="1"/>
        <end position="38"/>
    </location>
</feature>
<feature type="compositionally biased region" description="Gly residues" evidence="1">
    <location>
        <begin position="15"/>
        <end position="38"/>
    </location>
</feature>
<feature type="compositionally biased region" description="Polar residues" evidence="1">
    <location>
        <begin position="1"/>
        <end position="12"/>
    </location>
</feature>
<name>A0A8H7CR65_9AGAR</name>
<sequence length="80" mass="8338">MPHQGTESTTVINLGGYGGPGGPGHGNGGIGGSGGMGEGGKMNIGPVQNLTYMNQGQGLKELLEKWNLWYRKECAKFNSD</sequence>
<proteinExistence type="predicted"/>
<evidence type="ECO:0000313" key="3">
    <source>
        <dbReference type="Proteomes" id="UP000623467"/>
    </source>
</evidence>
<dbReference type="OrthoDB" id="10549664at2759"/>
<comment type="caution">
    <text evidence="2">The sequence shown here is derived from an EMBL/GenBank/DDBJ whole genome shotgun (WGS) entry which is preliminary data.</text>
</comment>